<evidence type="ECO:0000256" key="11">
    <source>
        <dbReference type="ARBA" id="ARBA00023136"/>
    </source>
</evidence>
<evidence type="ECO:0000259" key="13">
    <source>
        <dbReference type="Pfam" id="PF01435"/>
    </source>
</evidence>
<reference evidence="14" key="1">
    <citation type="submission" date="2006-01" db="EMBL/GenBank/DDBJ databases">
        <title>Complete sequence of Anaeromyxobacter dehalogenans 2CP-C.</title>
        <authorList>
            <consortium name="US DOE Joint Genome Institute"/>
            <person name="Copeland A."/>
            <person name="Lucas S."/>
            <person name="Lapidus A."/>
            <person name="Barry K."/>
            <person name="Detter J.C."/>
            <person name="Glavina T."/>
            <person name="Hammon N."/>
            <person name="Israni S."/>
            <person name="Pitluck S."/>
            <person name="Brettin T."/>
            <person name="Bruce D."/>
            <person name="Han C."/>
            <person name="Tapia R."/>
            <person name="Gilna P."/>
            <person name="Kiss H."/>
            <person name="Schmutz J."/>
            <person name="Larimer F."/>
            <person name="Land M."/>
            <person name="Kyrpides N."/>
            <person name="Anderson I."/>
            <person name="Sanford R.A."/>
            <person name="Ritalahti K.M."/>
            <person name="Thomas H.S."/>
            <person name="Kirby J.R."/>
            <person name="Zhulin I.B."/>
            <person name="Loeffler F.E."/>
            <person name="Richardson P."/>
        </authorList>
    </citation>
    <scope>NUCLEOTIDE SEQUENCE</scope>
    <source>
        <strain evidence="14">2CP-C</strain>
    </source>
</reference>
<evidence type="ECO:0000256" key="1">
    <source>
        <dbReference type="ARBA" id="ARBA00001947"/>
    </source>
</evidence>
<evidence type="ECO:0000256" key="4">
    <source>
        <dbReference type="ARBA" id="ARBA00022670"/>
    </source>
</evidence>
<dbReference type="eggNOG" id="COG0501">
    <property type="taxonomic scope" value="Bacteria"/>
</dbReference>
<dbReference type="Gene3D" id="3.30.2010.10">
    <property type="entry name" value="Metalloproteases ('zincins'), catalytic domain"/>
    <property type="match status" value="1"/>
</dbReference>
<evidence type="ECO:0000256" key="6">
    <source>
        <dbReference type="ARBA" id="ARBA00022723"/>
    </source>
</evidence>
<dbReference type="PANTHER" id="PTHR43221">
    <property type="entry name" value="PROTEASE HTPX"/>
    <property type="match status" value="1"/>
</dbReference>
<keyword evidence="9 12" id="KW-1133">Transmembrane helix</keyword>
<dbReference type="GO" id="GO:0005886">
    <property type="term" value="C:plasma membrane"/>
    <property type="evidence" value="ECO:0007669"/>
    <property type="project" value="UniProtKB-SubCell"/>
</dbReference>
<dbReference type="GO" id="GO:0046872">
    <property type="term" value="F:metal ion binding"/>
    <property type="evidence" value="ECO:0007669"/>
    <property type="project" value="UniProtKB-KW"/>
</dbReference>
<evidence type="ECO:0000256" key="10">
    <source>
        <dbReference type="ARBA" id="ARBA00023049"/>
    </source>
</evidence>
<feature type="domain" description="Peptidase M48" evidence="13">
    <location>
        <begin position="70"/>
        <end position="149"/>
    </location>
</feature>
<evidence type="ECO:0000256" key="2">
    <source>
        <dbReference type="ARBA" id="ARBA00004651"/>
    </source>
</evidence>
<dbReference type="InterPro" id="IPR001915">
    <property type="entry name" value="Peptidase_M48"/>
</dbReference>
<protein>
    <submittedName>
        <fullName evidence="14">Peptidase M48, Ste24p</fullName>
    </submittedName>
</protein>
<proteinExistence type="predicted"/>
<dbReference type="SUPFAM" id="SSF54523">
    <property type="entry name" value="Pili subunits"/>
    <property type="match status" value="1"/>
</dbReference>
<dbReference type="KEGG" id="ade:Adeh_2928"/>
<dbReference type="STRING" id="290397.Adeh_2928"/>
<dbReference type="Proteomes" id="UP000001935">
    <property type="component" value="Chromosome"/>
</dbReference>
<dbReference type="Pfam" id="PF01435">
    <property type="entry name" value="Peptidase_M48"/>
    <property type="match status" value="2"/>
</dbReference>
<evidence type="ECO:0000313" key="15">
    <source>
        <dbReference type="Proteomes" id="UP000001935"/>
    </source>
</evidence>
<keyword evidence="4" id="KW-0645">Protease</keyword>
<dbReference type="InterPro" id="IPR045584">
    <property type="entry name" value="Pilin-like"/>
</dbReference>
<comment type="cofactor">
    <cofactor evidence="1">
        <name>Zn(2+)</name>
        <dbReference type="ChEBI" id="CHEBI:29105"/>
    </cofactor>
</comment>
<dbReference type="PANTHER" id="PTHR43221:SF1">
    <property type="entry name" value="PROTEASE HTPX"/>
    <property type="match status" value="1"/>
</dbReference>
<dbReference type="eggNOG" id="COG4968">
    <property type="taxonomic scope" value="Bacteria"/>
</dbReference>
<evidence type="ECO:0000256" key="12">
    <source>
        <dbReference type="SAM" id="Phobius"/>
    </source>
</evidence>
<gene>
    <name evidence="14" type="ordered locus">Adeh_2928</name>
</gene>
<keyword evidence="10" id="KW-0482">Metalloprotease</keyword>
<feature type="transmembrane region" description="Helical" evidence="12">
    <location>
        <begin position="38"/>
        <end position="58"/>
    </location>
</feature>
<evidence type="ECO:0000313" key="14">
    <source>
        <dbReference type="EMBL" id="ABC82698.1"/>
    </source>
</evidence>
<sequence>MALDPRLVSPKEKPLFVAGAIFSGLVWLVAVVSIVGLLYALLGALFVLGAHALFLAHVRTNAVRVDERQLPDLHARVKAAAARLGLQDVPAVYVMNGGGLLNAFATKLLSRRYVILLSDLVDHCEDPRQVDFVVGHELGHFAAGHLKWNAFLLPYAIVPWLGAAYARAREYTCDRCGLAAAGDLEQSMRGLVVLSAGGRIAARVDLAAFASQRQEAGEFWPTVLELTSYHPFLSKRVAALHELSAPGSAQAVRRSVAGWIFAPALGVLGGGAGAAPVMVVAIVGMLAAVAIPNFVRYQLKAKDAGAQAALQALYRAEVAAHEKEGSFRELQLGEAATRTPAAFADAELAAARELGWQPPTGGHHVYTVGVGRTQDGRQAFAACAESDADGDGVYAAWMVWEPLDDGEGNLIAPASPCRFQPKLARAAVFGEGDAAGVPVRVSPDDVF</sequence>
<dbReference type="OrthoDB" id="5395016at2"/>
<comment type="subcellular location">
    <subcellularLocation>
        <location evidence="2">Cell membrane</location>
        <topology evidence="2">Multi-pass membrane protein</topology>
    </subcellularLocation>
</comment>
<evidence type="ECO:0000256" key="9">
    <source>
        <dbReference type="ARBA" id="ARBA00022989"/>
    </source>
</evidence>
<name>Q2IDN8_ANADE</name>
<dbReference type="HOGENOM" id="CLU_053281_0_0_7"/>
<dbReference type="Gene3D" id="3.30.700.10">
    <property type="entry name" value="Glycoprotein, Type 4 Pilin"/>
    <property type="match status" value="1"/>
</dbReference>
<keyword evidence="5 12" id="KW-0812">Transmembrane</keyword>
<evidence type="ECO:0000256" key="3">
    <source>
        <dbReference type="ARBA" id="ARBA00022475"/>
    </source>
</evidence>
<evidence type="ECO:0000256" key="8">
    <source>
        <dbReference type="ARBA" id="ARBA00022833"/>
    </source>
</evidence>
<organism evidence="14 15">
    <name type="scientific">Anaeromyxobacter dehalogenans (strain 2CP-C)</name>
    <dbReference type="NCBI Taxonomy" id="290397"/>
    <lineage>
        <taxon>Bacteria</taxon>
        <taxon>Pseudomonadati</taxon>
        <taxon>Myxococcota</taxon>
        <taxon>Myxococcia</taxon>
        <taxon>Myxococcales</taxon>
        <taxon>Cystobacterineae</taxon>
        <taxon>Anaeromyxobacteraceae</taxon>
        <taxon>Anaeromyxobacter</taxon>
    </lineage>
</organism>
<dbReference type="AlphaFoldDB" id="Q2IDN8"/>
<feature type="domain" description="Peptidase M48" evidence="13">
    <location>
        <begin position="160"/>
        <end position="242"/>
    </location>
</feature>
<keyword evidence="8" id="KW-0862">Zinc</keyword>
<keyword evidence="11 12" id="KW-0472">Membrane</keyword>
<dbReference type="RefSeq" id="WP_011421980.1">
    <property type="nucleotide sequence ID" value="NC_007760.1"/>
</dbReference>
<accession>Q2IDN8</accession>
<dbReference type="CDD" id="cd07325">
    <property type="entry name" value="M48_Ste24p_like"/>
    <property type="match status" value="1"/>
</dbReference>
<dbReference type="GO" id="GO:0004222">
    <property type="term" value="F:metalloendopeptidase activity"/>
    <property type="evidence" value="ECO:0007669"/>
    <property type="project" value="InterPro"/>
</dbReference>
<evidence type="ECO:0000256" key="5">
    <source>
        <dbReference type="ARBA" id="ARBA00022692"/>
    </source>
</evidence>
<dbReference type="EMBL" id="CP000251">
    <property type="protein sequence ID" value="ABC82698.1"/>
    <property type="molecule type" value="Genomic_DNA"/>
</dbReference>
<keyword evidence="3" id="KW-1003">Cell membrane</keyword>
<feature type="transmembrane region" description="Helical" evidence="12">
    <location>
        <begin position="251"/>
        <end position="268"/>
    </location>
</feature>
<dbReference type="InterPro" id="IPR050083">
    <property type="entry name" value="HtpX_protease"/>
</dbReference>
<keyword evidence="6" id="KW-0479">Metal-binding</keyword>
<keyword evidence="7" id="KW-0378">Hydrolase</keyword>
<dbReference type="GO" id="GO:0006508">
    <property type="term" value="P:proteolysis"/>
    <property type="evidence" value="ECO:0007669"/>
    <property type="project" value="UniProtKB-KW"/>
</dbReference>
<evidence type="ECO:0000256" key="7">
    <source>
        <dbReference type="ARBA" id="ARBA00022801"/>
    </source>
</evidence>